<dbReference type="PROSITE" id="PS50928">
    <property type="entry name" value="ABC_TM1"/>
    <property type="match status" value="1"/>
</dbReference>
<evidence type="ECO:0000256" key="5">
    <source>
        <dbReference type="ARBA" id="ARBA00022989"/>
    </source>
</evidence>
<keyword evidence="6 7" id="KW-0472">Membrane</keyword>
<dbReference type="PANTHER" id="PTHR43744">
    <property type="entry name" value="ABC TRANSPORTER PERMEASE PROTEIN MG189-RELATED-RELATED"/>
    <property type="match status" value="1"/>
</dbReference>
<name>A0A4R6JJW5_9ACTN</name>
<evidence type="ECO:0000256" key="7">
    <source>
        <dbReference type="RuleBase" id="RU363032"/>
    </source>
</evidence>
<keyword evidence="4 7" id="KW-0812">Transmembrane</keyword>
<keyword evidence="5 7" id="KW-1133">Transmembrane helix</keyword>
<dbReference type="EMBL" id="SNWQ01000020">
    <property type="protein sequence ID" value="TDO36379.1"/>
    <property type="molecule type" value="Genomic_DNA"/>
</dbReference>
<comment type="subcellular location">
    <subcellularLocation>
        <location evidence="1 7">Cell membrane</location>
        <topology evidence="1 7">Multi-pass membrane protein</topology>
    </subcellularLocation>
</comment>
<dbReference type="GO" id="GO:0005886">
    <property type="term" value="C:plasma membrane"/>
    <property type="evidence" value="ECO:0007669"/>
    <property type="project" value="UniProtKB-SubCell"/>
</dbReference>
<keyword evidence="2 7" id="KW-0813">Transport</keyword>
<keyword evidence="10" id="KW-0762">Sugar transport</keyword>
<dbReference type="AlphaFoldDB" id="A0A4R6JJW5"/>
<dbReference type="GO" id="GO:0055085">
    <property type="term" value="P:transmembrane transport"/>
    <property type="evidence" value="ECO:0007669"/>
    <property type="project" value="InterPro"/>
</dbReference>
<comment type="caution">
    <text evidence="10">The sequence shown here is derived from an EMBL/GenBank/DDBJ whole genome shotgun (WGS) entry which is preliminary data.</text>
</comment>
<dbReference type="RefSeq" id="WP_238165958.1">
    <property type="nucleotide sequence ID" value="NZ_SNWQ01000020.1"/>
</dbReference>
<dbReference type="InterPro" id="IPR000515">
    <property type="entry name" value="MetI-like"/>
</dbReference>
<feature type="transmembrane region" description="Helical" evidence="7">
    <location>
        <begin position="225"/>
        <end position="245"/>
    </location>
</feature>
<evidence type="ECO:0000256" key="1">
    <source>
        <dbReference type="ARBA" id="ARBA00004651"/>
    </source>
</evidence>
<feature type="transmembrane region" description="Helical" evidence="7">
    <location>
        <begin position="257"/>
        <end position="279"/>
    </location>
</feature>
<evidence type="ECO:0000256" key="6">
    <source>
        <dbReference type="ARBA" id="ARBA00023136"/>
    </source>
</evidence>
<evidence type="ECO:0000313" key="11">
    <source>
        <dbReference type="Proteomes" id="UP000295388"/>
    </source>
</evidence>
<feature type="transmembrane region" description="Helical" evidence="7">
    <location>
        <begin position="124"/>
        <end position="144"/>
    </location>
</feature>
<evidence type="ECO:0000259" key="9">
    <source>
        <dbReference type="PROSITE" id="PS50928"/>
    </source>
</evidence>
<organism evidence="10 11">
    <name type="scientific">Kribbella caucasensis</name>
    <dbReference type="NCBI Taxonomy" id="2512215"/>
    <lineage>
        <taxon>Bacteria</taxon>
        <taxon>Bacillati</taxon>
        <taxon>Actinomycetota</taxon>
        <taxon>Actinomycetes</taxon>
        <taxon>Propionibacteriales</taxon>
        <taxon>Kribbellaceae</taxon>
        <taxon>Kribbella</taxon>
    </lineage>
</organism>
<dbReference type="Proteomes" id="UP000295388">
    <property type="component" value="Unassembled WGS sequence"/>
</dbReference>
<protein>
    <submittedName>
        <fullName evidence="10">Multiple sugar transport system permease protein</fullName>
    </submittedName>
</protein>
<gene>
    <name evidence="10" type="ORF">EV643_120111</name>
</gene>
<reference evidence="10 11" key="1">
    <citation type="submission" date="2019-03" db="EMBL/GenBank/DDBJ databases">
        <title>Genomic Encyclopedia of Type Strains, Phase III (KMG-III): the genomes of soil and plant-associated and newly described type strains.</title>
        <authorList>
            <person name="Whitman W."/>
        </authorList>
    </citation>
    <scope>NUCLEOTIDE SEQUENCE [LARGE SCALE GENOMIC DNA]</scope>
    <source>
        <strain evidence="10 11">VKM Ac-2527</strain>
    </source>
</reference>
<evidence type="ECO:0000256" key="8">
    <source>
        <dbReference type="SAM" id="MobiDB-lite"/>
    </source>
</evidence>
<feature type="transmembrane region" description="Helical" evidence="7">
    <location>
        <begin position="91"/>
        <end position="112"/>
    </location>
</feature>
<evidence type="ECO:0000256" key="2">
    <source>
        <dbReference type="ARBA" id="ARBA00022448"/>
    </source>
</evidence>
<keyword evidence="3" id="KW-1003">Cell membrane</keyword>
<feature type="transmembrane region" description="Helical" evidence="7">
    <location>
        <begin position="27"/>
        <end position="52"/>
    </location>
</feature>
<dbReference type="SUPFAM" id="SSF161098">
    <property type="entry name" value="MetI-like"/>
    <property type="match status" value="1"/>
</dbReference>
<evidence type="ECO:0000256" key="3">
    <source>
        <dbReference type="ARBA" id="ARBA00022475"/>
    </source>
</evidence>
<proteinExistence type="inferred from homology"/>
<dbReference type="Pfam" id="PF00528">
    <property type="entry name" value="BPD_transp_1"/>
    <property type="match status" value="1"/>
</dbReference>
<accession>A0A4R6JJW5</accession>
<dbReference type="PANTHER" id="PTHR43744:SF12">
    <property type="entry name" value="ABC TRANSPORTER PERMEASE PROTEIN MG189-RELATED"/>
    <property type="match status" value="1"/>
</dbReference>
<feature type="region of interest" description="Disordered" evidence="8">
    <location>
        <begin position="1"/>
        <end position="22"/>
    </location>
</feature>
<keyword evidence="11" id="KW-1185">Reference proteome</keyword>
<dbReference type="CDD" id="cd06261">
    <property type="entry name" value="TM_PBP2"/>
    <property type="match status" value="1"/>
</dbReference>
<evidence type="ECO:0000313" key="10">
    <source>
        <dbReference type="EMBL" id="TDO36379.1"/>
    </source>
</evidence>
<feature type="transmembrane region" description="Helical" evidence="7">
    <location>
        <begin position="197"/>
        <end position="219"/>
    </location>
</feature>
<dbReference type="Gene3D" id="1.10.3720.10">
    <property type="entry name" value="MetI-like"/>
    <property type="match status" value="1"/>
</dbReference>
<sequence>MTNLLERPKLAKPTEAPRRKEQPVARLTLPTLLALTAIVTVAPFAAMVLVAFAPASGRTFPDALNPARMTWDNFASVLSSSDIPRWTVNSLIYSLVSVFFILLFAAMAGYAFAKKRFPGRELMFWAFLATLMVPFQATLIPSYILVSKLDWVDGYWGLIVPTLANSQAVFLMRQFIGQLPDELFEAAEIDGAPEWRIFTTIVLPLVRPALATLGIFVFLWHWNDFLWPLVIGQSGDMLTLTVGLATLQTEAVPINQVMAGATITVLPSLLVFGLLQRYLTDSIAMTGLKA</sequence>
<dbReference type="InterPro" id="IPR035906">
    <property type="entry name" value="MetI-like_sf"/>
</dbReference>
<comment type="similarity">
    <text evidence="7">Belongs to the binding-protein-dependent transport system permease family.</text>
</comment>
<feature type="domain" description="ABC transmembrane type-1" evidence="9">
    <location>
        <begin position="87"/>
        <end position="275"/>
    </location>
</feature>
<evidence type="ECO:0000256" key="4">
    <source>
        <dbReference type="ARBA" id="ARBA00022692"/>
    </source>
</evidence>